<protein>
    <submittedName>
        <fullName evidence="1">Uncharacterized protein</fullName>
    </submittedName>
</protein>
<dbReference type="STRING" id="1123071.SAMN02745181_0444"/>
<accession>A0A1M6CC66</accession>
<dbReference type="AlphaFoldDB" id="A0A1M6CC66"/>
<name>A0A1M6CC66_9BACT</name>
<reference evidence="1 2" key="1">
    <citation type="submission" date="2016-11" db="EMBL/GenBank/DDBJ databases">
        <authorList>
            <person name="Jaros S."/>
            <person name="Januszkiewicz K."/>
            <person name="Wedrychowicz H."/>
        </authorList>
    </citation>
    <scope>NUCLEOTIDE SEQUENCE [LARGE SCALE GENOMIC DNA]</scope>
    <source>
        <strain evidence="1 2">DSM 18772</strain>
    </source>
</reference>
<dbReference type="InParanoid" id="A0A1M6CC66"/>
<proteinExistence type="predicted"/>
<keyword evidence="2" id="KW-1185">Reference proteome</keyword>
<gene>
    <name evidence="1" type="ORF">SAMN02745181_0444</name>
</gene>
<dbReference type="EMBL" id="FQYR01000002">
    <property type="protein sequence ID" value="SHI58635.1"/>
    <property type="molecule type" value="Genomic_DNA"/>
</dbReference>
<organism evidence="1 2">
    <name type="scientific">Rubritalea squalenifaciens DSM 18772</name>
    <dbReference type="NCBI Taxonomy" id="1123071"/>
    <lineage>
        <taxon>Bacteria</taxon>
        <taxon>Pseudomonadati</taxon>
        <taxon>Verrucomicrobiota</taxon>
        <taxon>Verrucomicrobiia</taxon>
        <taxon>Verrucomicrobiales</taxon>
        <taxon>Rubritaleaceae</taxon>
        <taxon>Rubritalea</taxon>
    </lineage>
</organism>
<evidence type="ECO:0000313" key="1">
    <source>
        <dbReference type="EMBL" id="SHI58635.1"/>
    </source>
</evidence>
<sequence length="68" mass="7447">MEFVLIAQVNEFAEALNAVKLLHDNAVEHAGAEGSICYGIVVESCMAEKAVEVLSRHLQEFESLTLLD</sequence>
<dbReference type="Proteomes" id="UP000184510">
    <property type="component" value="Unassembled WGS sequence"/>
</dbReference>
<evidence type="ECO:0000313" key="2">
    <source>
        <dbReference type="Proteomes" id="UP000184510"/>
    </source>
</evidence>